<gene>
    <name evidence="6" type="ORF">PGLA2088_LOCUS43518</name>
</gene>
<dbReference type="InterPro" id="IPR033753">
    <property type="entry name" value="GCV_H/Fam206"/>
</dbReference>
<dbReference type="GO" id="GO:0009249">
    <property type="term" value="P:protein lipoylation"/>
    <property type="evidence" value="ECO:0007669"/>
    <property type="project" value="TreeGrafter"/>
</dbReference>
<evidence type="ECO:0000256" key="1">
    <source>
        <dbReference type="ARBA" id="ARBA00009249"/>
    </source>
</evidence>
<dbReference type="NCBIfam" id="NF002270">
    <property type="entry name" value="PRK01202.1"/>
    <property type="match status" value="1"/>
</dbReference>
<reference evidence="6" key="1">
    <citation type="submission" date="2021-02" db="EMBL/GenBank/DDBJ databases">
        <authorList>
            <person name="Dougan E. K."/>
            <person name="Rhodes N."/>
            <person name="Thang M."/>
            <person name="Chan C."/>
        </authorList>
    </citation>
    <scope>NUCLEOTIDE SEQUENCE</scope>
</reference>
<evidence type="ECO:0000313" key="6">
    <source>
        <dbReference type="EMBL" id="CAE8724077.1"/>
    </source>
</evidence>
<comment type="subcellular location">
    <subcellularLocation>
        <location evidence="4">Mitochondrion</location>
    </subcellularLocation>
</comment>
<dbReference type="GO" id="GO:0005739">
    <property type="term" value="C:mitochondrion"/>
    <property type="evidence" value="ECO:0007669"/>
    <property type="project" value="UniProtKB-SubCell"/>
</dbReference>
<evidence type="ECO:0000313" key="7">
    <source>
        <dbReference type="Proteomes" id="UP000626109"/>
    </source>
</evidence>
<comment type="subunit">
    <text evidence="4">The glycine cleavage system is composed of four proteins: P, T, L and H.</text>
</comment>
<dbReference type="PANTHER" id="PTHR11715:SF3">
    <property type="entry name" value="GLYCINE CLEAVAGE SYSTEM H PROTEIN-RELATED"/>
    <property type="match status" value="1"/>
</dbReference>
<dbReference type="PROSITE" id="PS50968">
    <property type="entry name" value="BIOTINYL_LIPOYL"/>
    <property type="match status" value="1"/>
</dbReference>
<dbReference type="PANTHER" id="PTHR11715">
    <property type="entry name" value="GLYCINE CLEAVAGE SYSTEM H PROTEIN"/>
    <property type="match status" value="1"/>
</dbReference>
<dbReference type="EMBL" id="CAJNNW010034837">
    <property type="protein sequence ID" value="CAE8724077.1"/>
    <property type="molecule type" value="Genomic_DNA"/>
</dbReference>
<evidence type="ECO:0000256" key="3">
    <source>
        <dbReference type="PIRSR" id="PIRSR617453-50"/>
    </source>
</evidence>
<name>A0A813LCW6_POLGL</name>
<evidence type="ECO:0000256" key="2">
    <source>
        <dbReference type="ARBA" id="ARBA00022823"/>
    </source>
</evidence>
<feature type="modified residue" description="N6-lipoyllysine" evidence="3">
    <location>
        <position position="107"/>
    </location>
</feature>
<dbReference type="Pfam" id="PF01597">
    <property type="entry name" value="GCV_H"/>
    <property type="match status" value="1"/>
</dbReference>
<protein>
    <recommendedName>
        <fullName evidence="4">Glycine cleavage system H protein</fullName>
    </recommendedName>
</protein>
<comment type="function">
    <text evidence="4">The H protein shuttles the methylamine group of glycine from the P protein to the T protein.</text>
</comment>
<comment type="cofactor">
    <cofactor evidence="4">
        <name>(R)-lipoate</name>
        <dbReference type="ChEBI" id="CHEBI:83088"/>
    </cofactor>
    <text evidence="4">Binds 1 lipoyl cofactor covalently.</text>
</comment>
<accession>A0A813LCW6</accession>
<comment type="caution">
    <text evidence="6">The sequence shown here is derived from an EMBL/GenBank/DDBJ whole genome shotgun (WGS) entry which is preliminary data.</text>
</comment>
<dbReference type="CDD" id="cd06848">
    <property type="entry name" value="GCS_H"/>
    <property type="match status" value="1"/>
</dbReference>
<evidence type="ECO:0000259" key="5">
    <source>
        <dbReference type="PROSITE" id="PS50968"/>
    </source>
</evidence>
<dbReference type="InterPro" id="IPR002930">
    <property type="entry name" value="GCV_H"/>
</dbReference>
<dbReference type="Gene3D" id="2.40.50.100">
    <property type="match status" value="1"/>
</dbReference>
<dbReference type="AlphaFoldDB" id="A0A813LCW6"/>
<dbReference type="GO" id="GO:0019464">
    <property type="term" value="P:glycine decarboxylation via glycine cleavage system"/>
    <property type="evidence" value="ECO:0007669"/>
    <property type="project" value="UniProtKB-UniRule"/>
</dbReference>
<feature type="domain" description="Lipoyl-binding" evidence="5">
    <location>
        <begin position="66"/>
        <end position="148"/>
    </location>
</feature>
<organism evidence="6 7">
    <name type="scientific">Polarella glacialis</name>
    <name type="common">Dinoflagellate</name>
    <dbReference type="NCBI Taxonomy" id="89957"/>
    <lineage>
        <taxon>Eukaryota</taxon>
        <taxon>Sar</taxon>
        <taxon>Alveolata</taxon>
        <taxon>Dinophyceae</taxon>
        <taxon>Suessiales</taxon>
        <taxon>Suessiaceae</taxon>
        <taxon>Polarella</taxon>
    </lineage>
</organism>
<sequence>MAFLVRTALRSMPRLAGRTPGLPAVRAFQQGPLAASLVRQPSLGLRGFSAVRYAETHEWFESEGEMGTLGISDFAQGALGEVVYCQLPEVGAKLKAKQVICTLESVKAVGEVYAPVDREIIEVNEKLGDEPALVNSSPQSDGWLVKVKFSGSTDSMMDQAAYTKHLESESHE</sequence>
<dbReference type="HAMAP" id="MF_00272">
    <property type="entry name" value="GcvH"/>
    <property type="match status" value="1"/>
</dbReference>
<dbReference type="Proteomes" id="UP000626109">
    <property type="component" value="Unassembled WGS sequence"/>
</dbReference>
<evidence type="ECO:0000256" key="4">
    <source>
        <dbReference type="RuleBase" id="RU364055"/>
    </source>
</evidence>
<dbReference type="InterPro" id="IPR000089">
    <property type="entry name" value="Biotin_lipoyl"/>
</dbReference>
<comment type="similarity">
    <text evidence="1 4">Belongs to the GcvH family.</text>
</comment>
<dbReference type="InterPro" id="IPR017453">
    <property type="entry name" value="GCV_H_sub"/>
</dbReference>
<keyword evidence="4" id="KW-0809">Transit peptide</keyword>
<dbReference type="InterPro" id="IPR011053">
    <property type="entry name" value="Single_hybrid_motif"/>
</dbReference>
<proteinExistence type="inferred from homology"/>
<dbReference type="GO" id="GO:0005960">
    <property type="term" value="C:glycine cleavage complex"/>
    <property type="evidence" value="ECO:0007669"/>
    <property type="project" value="UniProtKB-UniRule"/>
</dbReference>
<keyword evidence="4" id="KW-0496">Mitochondrion</keyword>
<dbReference type="NCBIfam" id="TIGR00527">
    <property type="entry name" value="gcvH"/>
    <property type="match status" value="1"/>
</dbReference>
<keyword evidence="2 3" id="KW-0450">Lipoyl</keyword>
<dbReference type="SUPFAM" id="SSF51230">
    <property type="entry name" value="Single hybrid motif"/>
    <property type="match status" value="1"/>
</dbReference>